<dbReference type="PATRIC" id="fig|272562.8.peg.987"/>
<keyword evidence="2" id="KW-1185">Reference proteome</keyword>
<sequence length="132" mass="15801">MCDIAYPFWEFGDQKKREKKYPNYIVEEMKKFEDEYGKVNHDLYSPSLIYKKIQDYNVYRNEDKLTSYKIIYKYLRMLDLKKLVSTIRADSLDTYEDRINFGLSSDVCGCMLFCATYGTIYPNNKLEVTHNC</sequence>
<dbReference type="AlphaFoldDB" id="Q97KY4"/>
<protein>
    <submittedName>
        <fullName evidence="1">Uncharacterized protein</fullName>
    </submittedName>
</protein>
<dbReference type="HOGENOM" id="CLU_157793_0_0_9"/>
<evidence type="ECO:0000313" key="2">
    <source>
        <dbReference type="Proteomes" id="UP000000814"/>
    </source>
</evidence>
<dbReference type="KEGG" id="cac:CA_C0782"/>
<evidence type="ECO:0000313" key="1">
    <source>
        <dbReference type="EMBL" id="AAK78758.1"/>
    </source>
</evidence>
<dbReference type="PIR" id="C96996">
    <property type="entry name" value="C96996"/>
</dbReference>
<dbReference type="eggNOG" id="ENOG5033SW5">
    <property type="taxonomic scope" value="Bacteria"/>
</dbReference>
<proteinExistence type="predicted"/>
<accession>Q97KY4</accession>
<dbReference type="EMBL" id="AE001437">
    <property type="protein sequence ID" value="AAK78758.1"/>
    <property type="molecule type" value="Genomic_DNA"/>
</dbReference>
<dbReference type="RefSeq" id="WP_010964100.1">
    <property type="nucleotide sequence ID" value="NC_003030.1"/>
</dbReference>
<reference evidence="1 2" key="1">
    <citation type="journal article" date="2001" name="J. Bacteriol.">
        <title>Genome sequence and comparative analysis of the solvent-producing bacterium Clostridium acetobutylicum.</title>
        <authorList>
            <person name="Nolling J."/>
            <person name="Breton G."/>
            <person name="Omelchenko M.V."/>
            <person name="Makarova K.S."/>
            <person name="Zeng Q."/>
            <person name="Gibson R."/>
            <person name="Lee H.M."/>
            <person name="Dubois J."/>
            <person name="Qiu D."/>
            <person name="Hitti J."/>
            <person name="Wolf Y.I."/>
            <person name="Tatusov R.L."/>
            <person name="Sabathe F."/>
            <person name="Doucette-Stamm L."/>
            <person name="Soucaille P."/>
            <person name="Daly M.J."/>
            <person name="Bennett G.N."/>
            <person name="Koonin E.V."/>
            <person name="Smith D.R."/>
        </authorList>
    </citation>
    <scope>NUCLEOTIDE SEQUENCE [LARGE SCALE GENOMIC DNA]</scope>
    <source>
        <strain evidence="2">ATCC 824 / DSM 792 / JCM 1419 / LMG 5710 / VKM B-1787</strain>
    </source>
</reference>
<name>Q97KY4_CLOAB</name>
<dbReference type="GeneID" id="44997293"/>
<dbReference type="Proteomes" id="UP000000814">
    <property type="component" value="Chromosome"/>
</dbReference>
<gene>
    <name evidence="1" type="ordered locus">CA_C0782</name>
</gene>
<dbReference type="OrthoDB" id="1920114at2"/>
<organism evidence="1 2">
    <name type="scientific">Clostridium acetobutylicum (strain ATCC 824 / DSM 792 / JCM 1419 / IAM 19013 / LMG 5710 / NBRC 13948 / NRRL B-527 / VKM B-1787 / 2291 / W)</name>
    <dbReference type="NCBI Taxonomy" id="272562"/>
    <lineage>
        <taxon>Bacteria</taxon>
        <taxon>Bacillati</taxon>
        <taxon>Bacillota</taxon>
        <taxon>Clostridia</taxon>
        <taxon>Eubacteriales</taxon>
        <taxon>Clostridiaceae</taxon>
        <taxon>Clostridium</taxon>
    </lineage>
</organism>
<dbReference type="STRING" id="272562.CA_C0782"/>